<accession>A0A9Q3H641</accession>
<keyword evidence="1" id="KW-0175">Coiled coil</keyword>
<protein>
    <submittedName>
        <fullName evidence="2">Uncharacterized protein</fullName>
    </submittedName>
</protein>
<evidence type="ECO:0000313" key="2">
    <source>
        <dbReference type="EMBL" id="MBW0491304.1"/>
    </source>
</evidence>
<name>A0A9Q3H641_9BASI</name>
<dbReference type="Proteomes" id="UP000765509">
    <property type="component" value="Unassembled WGS sequence"/>
</dbReference>
<feature type="coiled-coil region" evidence="1">
    <location>
        <begin position="48"/>
        <end position="91"/>
    </location>
</feature>
<evidence type="ECO:0000313" key="3">
    <source>
        <dbReference type="Proteomes" id="UP000765509"/>
    </source>
</evidence>
<dbReference type="EMBL" id="AVOT02011011">
    <property type="protein sequence ID" value="MBW0491304.1"/>
    <property type="molecule type" value="Genomic_DNA"/>
</dbReference>
<gene>
    <name evidence="2" type="ORF">O181_031019</name>
</gene>
<sequence>MPKSTHSKLFMANQAKDVTQIKFNQALINSSKACKSVFGRDKIMLAELEKLKNIKAEQDKEMRELEAKAEAKVAKKQLKKGKKKVNVLEEHVGGIDKTINQISHRNDWDTMLEKAN</sequence>
<organism evidence="2 3">
    <name type="scientific">Austropuccinia psidii MF-1</name>
    <dbReference type="NCBI Taxonomy" id="1389203"/>
    <lineage>
        <taxon>Eukaryota</taxon>
        <taxon>Fungi</taxon>
        <taxon>Dikarya</taxon>
        <taxon>Basidiomycota</taxon>
        <taxon>Pucciniomycotina</taxon>
        <taxon>Pucciniomycetes</taxon>
        <taxon>Pucciniales</taxon>
        <taxon>Sphaerophragmiaceae</taxon>
        <taxon>Austropuccinia</taxon>
    </lineage>
</organism>
<reference evidence="2" key="1">
    <citation type="submission" date="2021-03" db="EMBL/GenBank/DDBJ databases">
        <title>Draft genome sequence of rust myrtle Austropuccinia psidii MF-1, a brazilian biotype.</title>
        <authorList>
            <person name="Quecine M.C."/>
            <person name="Pachon D.M.R."/>
            <person name="Bonatelli M.L."/>
            <person name="Correr F.H."/>
            <person name="Franceschini L.M."/>
            <person name="Leite T.F."/>
            <person name="Margarido G.R.A."/>
            <person name="Almeida C.A."/>
            <person name="Ferrarezi J.A."/>
            <person name="Labate C.A."/>
        </authorList>
    </citation>
    <scope>NUCLEOTIDE SEQUENCE</scope>
    <source>
        <strain evidence="2">MF-1</strain>
    </source>
</reference>
<proteinExistence type="predicted"/>
<keyword evidence="3" id="KW-1185">Reference proteome</keyword>
<evidence type="ECO:0000256" key="1">
    <source>
        <dbReference type="SAM" id="Coils"/>
    </source>
</evidence>
<comment type="caution">
    <text evidence="2">The sequence shown here is derived from an EMBL/GenBank/DDBJ whole genome shotgun (WGS) entry which is preliminary data.</text>
</comment>
<dbReference type="AlphaFoldDB" id="A0A9Q3H641"/>